<evidence type="ECO:0000313" key="1">
    <source>
        <dbReference type="EMBL" id="SAM00668.1"/>
    </source>
</evidence>
<sequence>MLTFNQAACMIYGEIQNAENFQSCGRMLKDANLVPTYLHNGDPLRPMAIGKLVQQRNPVVYRSYPEDESQSESEGNHCILL</sequence>
<dbReference type="EMBL" id="LT553376">
    <property type="protein sequence ID" value="SAM00668.1"/>
    <property type="molecule type" value="Genomic_DNA"/>
</dbReference>
<accession>A0A163M2I2</accession>
<evidence type="ECO:0000313" key="2">
    <source>
        <dbReference type="Proteomes" id="UP000078561"/>
    </source>
</evidence>
<dbReference type="OrthoDB" id="2281255at2759"/>
<keyword evidence="2" id="KW-1185">Reference proteome</keyword>
<organism evidence="1">
    <name type="scientific">Absidia glauca</name>
    <name type="common">Pin mould</name>
    <dbReference type="NCBI Taxonomy" id="4829"/>
    <lineage>
        <taxon>Eukaryota</taxon>
        <taxon>Fungi</taxon>
        <taxon>Fungi incertae sedis</taxon>
        <taxon>Mucoromycota</taxon>
        <taxon>Mucoromycotina</taxon>
        <taxon>Mucoromycetes</taxon>
        <taxon>Mucorales</taxon>
        <taxon>Cunninghamellaceae</taxon>
        <taxon>Absidia</taxon>
    </lineage>
</organism>
<protein>
    <submittedName>
        <fullName evidence="1">Uncharacterized protein</fullName>
    </submittedName>
</protein>
<reference evidence="1" key="1">
    <citation type="submission" date="2016-04" db="EMBL/GenBank/DDBJ databases">
        <authorList>
            <person name="Evans L.H."/>
            <person name="Alamgir A."/>
            <person name="Owens N."/>
            <person name="Weber N.D."/>
            <person name="Virtaneva K."/>
            <person name="Barbian K."/>
            <person name="Babar A."/>
            <person name="Rosenke K."/>
        </authorList>
    </citation>
    <scope>NUCLEOTIDE SEQUENCE [LARGE SCALE GENOMIC DNA]</scope>
    <source>
        <strain evidence="1">CBS 101.48</strain>
    </source>
</reference>
<proteinExistence type="predicted"/>
<gene>
    <name evidence="1" type="primary">ABSGL_06384.1 scaffold 8296</name>
</gene>
<dbReference type="Proteomes" id="UP000078561">
    <property type="component" value="Unassembled WGS sequence"/>
</dbReference>
<name>A0A163M2I2_ABSGL</name>
<dbReference type="AlphaFoldDB" id="A0A163M2I2"/>
<dbReference type="InParanoid" id="A0A163M2I2"/>